<dbReference type="Proteomes" id="UP000677228">
    <property type="component" value="Unassembled WGS sequence"/>
</dbReference>
<proteinExistence type="predicted"/>
<accession>A0A8S2FSI6</accession>
<name>A0A8S2FSI6_9BILA</name>
<evidence type="ECO:0000313" key="2">
    <source>
        <dbReference type="EMBL" id="CAF4323063.1"/>
    </source>
</evidence>
<comment type="caution">
    <text evidence="1">The sequence shown here is derived from an EMBL/GenBank/DDBJ whole genome shotgun (WGS) entry which is preliminary data.</text>
</comment>
<organism evidence="1 3">
    <name type="scientific">Didymodactylos carnosus</name>
    <dbReference type="NCBI Taxonomy" id="1234261"/>
    <lineage>
        <taxon>Eukaryota</taxon>
        <taxon>Metazoa</taxon>
        <taxon>Spiralia</taxon>
        <taxon>Gnathifera</taxon>
        <taxon>Rotifera</taxon>
        <taxon>Eurotatoria</taxon>
        <taxon>Bdelloidea</taxon>
        <taxon>Philodinida</taxon>
        <taxon>Philodinidae</taxon>
        <taxon>Didymodactylos</taxon>
    </lineage>
</organism>
<evidence type="ECO:0000313" key="3">
    <source>
        <dbReference type="Proteomes" id="UP000677228"/>
    </source>
</evidence>
<dbReference type="EMBL" id="CAJOBA010060348">
    <property type="protein sequence ID" value="CAF4323063.1"/>
    <property type="molecule type" value="Genomic_DNA"/>
</dbReference>
<dbReference type="AlphaFoldDB" id="A0A8S2FSI6"/>
<sequence length="108" mass="12448">MKRYRMKWLVIEIGTLGKEVQEGLLAVDVHKSIDQIKARHRTIKQSYTKCTDNNKRTGPARKTTKYFKDAEELFSGKDVINAPFVVDIDQENPVMNIEPRSDQNIVKA</sequence>
<dbReference type="EMBL" id="CAJNOK010038066">
    <property type="protein sequence ID" value="CAF1535449.1"/>
    <property type="molecule type" value="Genomic_DNA"/>
</dbReference>
<gene>
    <name evidence="1" type="ORF">OVA965_LOCUS38483</name>
    <name evidence="2" type="ORF">TMI583_LOCUS39677</name>
</gene>
<evidence type="ECO:0000313" key="1">
    <source>
        <dbReference type="EMBL" id="CAF1535449.1"/>
    </source>
</evidence>
<protein>
    <submittedName>
        <fullName evidence="1">Uncharacterized protein</fullName>
    </submittedName>
</protein>
<dbReference type="Proteomes" id="UP000682733">
    <property type="component" value="Unassembled WGS sequence"/>
</dbReference>
<reference evidence="1" key="1">
    <citation type="submission" date="2021-02" db="EMBL/GenBank/DDBJ databases">
        <authorList>
            <person name="Nowell W R."/>
        </authorList>
    </citation>
    <scope>NUCLEOTIDE SEQUENCE</scope>
</reference>